<evidence type="ECO:0000313" key="2">
    <source>
        <dbReference type="Proteomes" id="UP000623593"/>
    </source>
</evidence>
<dbReference type="Pfam" id="PF17212">
    <property type="entry name" value="Tube"/>
    <property type="match status" value="1"/>
</dbReference>
<dbReference type="EMBL" id="MN988539">
    <property type="protein sequence ID" value="QIG74585.1"/>
    <property type="molecule type" value="Genomic_DNA"/>
</dbReference>
<dbReference type="Proteomes" id="UP000623593">
    <property type="component" value="Segment"/>
</dbReference>
<sequence length="194" mass="21891">MLTFNPLLPTNTLEAVNLALSYMREPPVDDLALINTSFPVMTAYANLMQQTRFEQVRGWFFNTPTKTFTPNAEGRIVFETNVIDVQPDRDDISPQETVPILSGSKLINAYDGSDVWTKPLKLKTVVLVSFEAMPEAFKIYVAIKNAALCGMQVSEDIALSEYHQREFLRAEAERTELELRANPVNFFSTIPGPR</sequence>
<gene>
    <name evidence="1" type="ORF">EVC11_003</name>
</gene>
<protein>
    <submittedName>
        <fullName evidence="1">Tail tubular protein A</fullName>
    </submittedName>
</protein>
<name>A0A7S5RBG9_9CAUD</name>
<proteinExistence type="predicted"/>
<organism evidence="1 2">
    <name type="scientific">Rhizobium phage RHph_I20</name>
    <dbReference type="NCBI Taxonomy" id="2509730"/>
    <lineage>
        <taxon>Viruses</taxon>
        <taxon>Duplodnaviria</taxon>
        <taxon>Heunggongvirae</taxon>
        <taxon>Uroviricota</taxon>
        <taxon>Caudoviricetes</taxon>
        <taxon>Autographivirales</taxon>
        <taxon>Autographivirales incertae sedis</taxon>
        <taxon>Morelosvirus</taxon>
        <taxon>Morelosvirus RHphI20</taxon>
    </lineage>
</organism>
<reference evidence="1" key="1">
    <citation type="submission" date="2020-01" db="EMBL/GenBank/DDBJ databases">
        <title>Patterns of diversity and host range of bacteriophage communities associated with bean-nodulatin bacteria.</title>
        <authorList>
            <person name="Vann Cauwenberghe J."/>
            <person name="Santamaria R.I."/>
            <person name="Bustos P."/>
            <person name="Juarez S."/>
            <person name="Gonzalez V."/>
        </authorList>
    </citation>
    <scope>NUCLEOTIDE SEQUENCE</scope>
</reference>
<accession>A0A7S5RBG9</accession>
<evidence type="ECO:0000313" key="1">
    <source>
        <dbReference type="EMBL" id="QIG74585.1"/>
    </source>
</evidence>
<keyword evidence="2" id="KW-1185">Reference proteome</keyword>
<dbReference type="InterPro" id="IPR033767">
    <property type="entry name" value="Tail_Gp11"/>
</dbReference>